<comment type="caution">
    <text evidence="4">The sequence shown here is derived from an EMBL/GenBank/DDBJ whole genome shotgun (WGS) entry which is preliminary data.</text>
</comment>
<feature type="chain" id="PRO_5020707942" evidence="2">
    <location>
        <begin position="22"/>
        <end position="286"/>
    </location>
</feature>
<dbReference type="PANTHER" id="PTHR48081:SF13">
    <property type="entry name" value="ALPHA_BETA HYDROLASE"/>
    <property type="match status" value="1"/>
</dbReference>
<evidence type="ECO:0000313" key="5">
    <source>
        <dbReference type="Proteomes" id="UP000294689"/>
    </source>
</evidence>
<dbReference type="Proteomes" id="UP000294689">
    <property type="component" value="Unassembled WGS sequence"/>
</dbReference>
<evidence type="ECO:0000256" key="1">
    <source>
        <dbReference type="ARBA" id="ARBA00022801"/>
    </source>
</evidence>
<dbReference type="Pfam" id="PF20434">
    <property type="entry name" value="BD-FAE"/>
    <property type="match status" value="1"/>
</dbReference>
<keyword evidence="2" id="KW-0732">Signal</keyword>
<dbReference type="Gene3D" id="3.40.50.1820">
    <property type="entry name" value="alpha/beta hydrolase"/>
    <property type="match status" value="1"/>
</dbReference>
<gene>
    <name evidence="4" type="ORF">BXY82_2434</name>
</gene>
<protein>
    <submittedName>
        <fullName evidence="4">Acetyl esterase/lipase</fullName>
    </submittedName>
</protein>
<dbReference type="GO" id="GO:0016787">
    <property type="term" value="F:hydrolase activity"/>
    <property type="evidence" value="ECO:0007669"/>
    <property type="project" value="UniProtKB-KW"/>
</dbReference>
<organism evidence="4 5">
    <name type="scientific">Gelidibacter sediminis</name>
    <dbReference type="NCBI Taxonomy" id="1608710"/>
    <lineage>
        <taxon>Bacteria</taxon>
        <taxon>Pseudomonadati</taxon>
        <taxon>Bacteroidota</taxon>
        <taxon>Flavobacteriia</taxon>
        <taxon>Flavobacteriales</taxon>
        <taxon>Flavobacteriaceae</taxon>
        <taxon>Gelidibacter</taxon>
    </lineage>
</organism>
<dbReference type="OrthoDB" id="9777975at2"/>
<proteinExistence type="predicted"/>
<dbReference type="PROSITE" id="PS51257">
    <property type="entry name" value="PROKAR_LIPOPROTEIN"/>
    <property type="match status" value="1"/>
</dbReference>
<keyword evidence="5" id="KW-1185">Reference proteome</keyword>
<dbReference type="RefSeq" id="WP_133758406.1">
    <property type="nucleotide sequence ID" value="NZ_SOBW01000008.1"/>
</dbReference>
<feature type="domain" description="BD-FAE-like" evidence="3">
    <location>
        <begin position="54"/>
        <end position="247"/>
    </location>
</feature>
<evidence type="ECO:0000259" key="3">
    <source>
        <dbReference type="Pfam" id="PF20434"/>
    </source>
</evidence>
<dbReference type="PANTHER" id="PTHR48081">
    <property type="entry name" value="AB HYDROLASE SUPERFAMILY PROTEIN C4A8.06C"/>
    <property type="match status" value="1"/>
</dbReference>
<reference evidence="4 5" key="1">
    <citation type="submission" date="2019-03" db="EMBL/GenBank/DDBJ databases">
        <title>Genomic Encyclopedia of Archaeal and Bacterial Type Strains, Phase II (KMG-II): from individual species to whole genera.</title>
        <authorList>
            <person name="Goeker M."/>
        </authorList>
    </citation>
    <scope>NUCLEOTIDE SEQUENCE [LARGE SCALE GENOMIC DNA]</scope>
    <source>
        <strain evidence="4 5">DSM 28135</strain>
    </source>
</reference>
<name>A0A4R7PZD0_9FLAO</name>
<dbReference type="EMBL" id="SOBW01000008">
    <property type="protein sequence ID" value="TDU40387.1"/>
    <property type="molecule type" value="Genomic_DNA"/>
</dbReference>
<dbReference type="InterPro" id="IPR050300">
    <property type="entry name" value="GDXG_lipolytic_enzyme"/>
</dbReference>
<keyword evidence="1" id="KW-0378">Hydrolase</keyword>
<dbReference type="InterPro" id="IPR049492">
    <property type="entry name" value="BD-FAE-like_dom"/>
</dbReference>
<sequence>MNGIKLLLVGIMMASLSVACSEEGTETTVKSINAAEYYQELNISYGTDSRQVFDIFLPKNRTLATKVLILVHGGGWTSGDKIDMHGFRDGIRKDLPDVAIVNMNYRLADDAHNPYPMQIEDISAVIRHLKLNQEQYTISDDYGFIGVSAGGHLAMLWSYGFDSTNTISMVCSIVGPTNFTDPAYVNSTDTNIRALMDVYGVSATTAFLEEVSPYHRATTTAPPTILFYGGKDPLIPTSQGTAMRDRLQEVGVTNAFTLYENAGHGWIGFELLDTWSKLKSFIQTHL</sequence>
<accession>A0A4R7PZD0</accession>
<dbReference type="InterPro" id="IPR029058">
    <property type="entry name" value="AB_hydrolase_fold"/>
</dbReference>
<evidence type="ECO:0000313" key="4">
    <source>
        <dbReference type="EMBL" id="TDU40387.1"/>
    </source>
</evidence>
<evidence type="ECO:0000256" key="2">
    <source>
        <dbReference type="SAM" id="SignalP"/>
    </source>
</evidence>
<dbReference type="AlphaFoldDB" id="A0A4R7PZD0"/>
<feature type="signal peptide" evidence="2">
    <location>
        <begin position="1"/>
        <end position="21"/>
    </location>
</feature>
<dbReference type="SUPFAM" id="SSF53474">
    <property type="entry name" value="alpha/beta-Hydrolases"/>
    <property type="match status" value="1"/>
</dbReference>